<evidence type="ECO:0000313" key="1">
    <source>
        <dbReference type="EMBL" id="MEB3964323.1"/>
    </source>
</evidence>
<organism evidence="1 2">
    <name type="scientific">Streptomyces kunmingensis</name>
    <dbReference type="NCBI Taxonomy" id="68225"/>
    <lineage>
        <taxon>Bacteria</taxon>
        <taxon>Bacillati</taxon>
        <taxon>Actinomycetota</taxon>
        <taxon>Actinomycetes</taxon>
        <taxon>Kitasatosporales</taxon>
        <taxon>Streptomycetaceae</taxon>
        <taxon>Streptomyces</taxon>
    </lineage>
</organism>
<keyword evidence="2" id="KW-1185">Reference proteome</keyword>
<proteinExistence type="predicted"/>
<gene>
    <name evidence="1" type="ORF">OKJ48_29425</name>
</gene>
<sequence length="48" mass="5113">MDDHEITATDAATLLPQVAARLGLPRATLTGWVGTCPRPARSRRNGPT</sequence>
<dbReference type="RefSeq" id="WP_324772047.1">
    <property type="nucleotide sequence ID" value="NZ_BAAATS010000005.1"/>
</dbReference>
<accession>A0ABU6CHZ8</accession>
<evidence type="ECO:0000313" key="2">
    <source>
        <dbReference type="Proteomes" id="UP001352223"/>
    </source>
</evidence>
<reference evidence="1 2" key="1">
    <citation type="submission" date="2022-10" db="EMBL/GenBank/DDBJ databases">
        <authorList>
            <person name="Xie J."/>
            <person name="Shen N."/>
        </authorList>
    </citation>
    <scope>NUCLEOTIDE SEQUENCE [LARGE SCALE GENOMIC DNA]</scope>
    <source>
        <strain evidence="1 2">DSM 41681</strain>
    </source>
</reference>
<name>A0ABU6CHZ8_9ACTN</name>
<comment type="caution">
    <text evidence="1">The sequence shown here is derived from an EMBL/GenBank/DDBJ whole genome shotgun (WGS) entry which is preliminary data.</text>
</comment>
<protein>
    <submittedName>
        <fullName evidence="1">Uncharacterized protein</fullName>
    </submittedName>
</protein>
<dbReference type="EMBL" id="JAOZYB010000310">
    <property type="protein sequence ID" value="MEB3964323.1"/>
    <property type="molecule type" value="Genomic_DNA"/>
</dbReference>
<dbReference type="Proteomes" id="UP001352223">
    <property type="component" value="Unassembled WGS sequence"/>
</dbReference>